<name>A0A8T8LPE9_9EURY</name>
<dbReference type="InterPro" id="IPR055541">
    <property type="entry name" value="DUF7117"/>
</dbReference>
<dbReference type="GeneID" id="64827372"/>
<evidence type="ECO:0000313" key="3">
    <source>
        <dbReference type="Proteomes" id="UP000679341"/>
    </source>
</evidence>
<dbReference type="Pfam" id="PF23430">
    <property type="entry name" value="DUF7117"/>
    <property type="match status" value="2"/>
</dbReference>
<gene>
    <name evidence="2" type="ORF">J7656_07490</name>
</gene>
<dbReference type="Proteomes" id="UP000679341">
    <property type="component" value="Chromosome"/>
</dbReference>
<feature type="region of interest" description="Disordered" evidence="1">
    <location>
        <begin position="176"/>
        <end position="223"/>
    </location>
</feature>
<accession>A0A8T8LPE9</accession>
<dbReference type="KEGG" id="hss:J7656_07490"/>
<keyword evidence="3" id="KW-1185">Reference proteome</keyword>
<evidence type="ECO:0000313" key="2">
    <source>
        <dbReference type="EMBL" id="QUO49162.1"/>
    </source>
</evidence>
<feature type="compositionally biased region" description="Basic and acidic residues" evidence="1">
    <location>
        <begin position="178"/>
        <end position="189"/>
    </location>
</feature>
<proteinExistence type="predicted"/>
<evidence type="ECO:0000256" key="1">
    <source>
        <dbReference type="SAM" id="MobiDB-lite"/>
    </source>
</evidence>
<dbReference type="EMBL" id="CP073695">
    <property type="protein sequence ID" value="QUO49162.1"/>
    <property type="molecule type" value="Genomic_DNA"/>
</dbReference>
<evidence type="ECO:0008006" key="4">
    <source>
        <dbReference type="Google" id="ProtNLM"/>
    </source>
</evidence>
<protein>
    <recommendedName>
        <fullName evidence="4">TFIIB-type zinc ribbon-containing protein</fullName>
    </recommendedName>
</protein>
<feature type="compositionally biased region" description="Acidic residues" evidence="1">
    <location>
        <begin position="190"/>
        <end position="210"/>
    </location>
</feature>
<sequence length="295" mass="31792">MKVRGERECQSCGTRWSYYETGSVACPSCGDLRSVGVDARTAHTDTSASLDLAAHRERFGDAPETLPRSGTDDLQSDLREYCRKRGFIDGGRLAPLDETYLAARELLEAVDCFERLRDPTDADREYLLALLAGADDGDRPPADEVPTALREARGMAAVRAVEAYRSDALDFLDELEAGTDRNDADRDNAESGDTESNDAEIDQTESDEDAPTVTVDGENPEARIGPARDAFERLRDRVTRVDALGGDVPPAAADALVEAADALGAYVRTGDETALTNADDLIDDASVDDLDPTDG</sequence>
<reference evidence="2 3" key="1">
    <citation type="submission" date="2021-03" db="EMBL/GenBank/DDBJ databases">
        <title>Halorubrum sodomense MBLA0099, Whole genome shotgun sequencing.</title>
        <authorList>
            <person name="Seo M.-J."/>
            <person name="Cho E.-S."/>
            <person name="Hwang C.Y."/>
        </authorList>
    </citation>
    <scope>NUCLEOTIDE SEQUENCE [LARGE SCALE GENOMIC DNA]</scope>
    <source>
        <strain evidence="2 3">MBLA0099</strain>
    </source>
</reference>
<dbReference type="OrthoDB" id="341613at2157"/>
<organism evidence="2 3">
    <name type="scientific">Halorubrum ruber</name>
    <dbReference type="NCBI Taxonomy" id="2982524"/>
    <lineage>
        <taxon>Archaea</taxon>
        <taxon>Methanobacteriati</taxon>
        <taxon>Methanobacteriota</taxon>
        <taxon>Stenosarchaea group</taxon>
        <taxon>Halobacteria</taxon>
        <taxon>Halobacteriales</taxon>
        <taxon>Haloferacaceae</taxon>
        <taxon>Halorubrum</taxon>
    </lineage>
</organism>
<dbReference type="AlphaFoldDB" id="A0A8T8LPE9"/>
<dbReference type="RefSeq" id="WP_211554524.1">
    <property type="nucleotide sequence ID" value="NZ_CP073695.1"/>
</dbReference>